<name>A0ABT2JHU1_9PSEU</name>
<evidence type="ECO:0000259" key="6">
    <source>
        <dbReference type="Pfam" id="PF04138"/>
    </source>
</evidence>
<proteinExistence type="predicted"/>
<dbReference type="Proteomes" id="UP001156441">
    <property type="component" value="Unassembled WGS sequence"/>
</dbReference>
<evidence type="ECO:0000256" key="2">
    <source>
        <dbReference type="ARBA" id="ARBA00022692"/>
    </source>
</evidence>
<feature type="transmembrane region" description="Helical" evidence="5">
    <location>
        <begin position="113"/>
        <end position="137"/>
    </location>
</feature>
<evidence type="ECO:0000256" key="4">
    <source>
        <dbReference type="ARBA" id="ARBA00023136"/>
    </source>
</evidence>
<feature type="transmembrane region" description="Helical" evidence="5">
    <location>
        <begin position="17"/>
        <end position="38"/>
    </location>
</feature>
<keyword evidence="8" id="KW-1185">Reference proteome</keyword>
<evidence type="ECO:0000256" key="5">
    <source>
        <dbReference type="SAM" id="Phobius"/>
    </source>
</evidence>
<feature type="domain" description="GtrA/DPMS transmembrane" evidence="6">
    <location>
        <begin position="16"/>
        <end position="137"/>
    </location>
</feature>
<dbReference type="EMBL" id="JAFFZE010000025">
    <property type="protein sequence ID" value="MCT2587444.1"/>
    <property type="molecule type" value="Genomic_DNA"/>
</dbReference>
<dbReference type="InterPro" id="IPR007267">
    <property type="entry name" value="GtrA_DPMS_TM"/>
</dbReference>
<evidence type="ECO:0000313" key="7">
    <source>
        <dbReference type="EMBL" id="MCT2587444.1"/>
    </source>
</evidence>
<reference evidence="7 8" key="1">
    <citation type="submission" date="2021-02" db="EMBL/GenBank/DDBJ databases">
        <title>Actinophytocola xerophila sp. nov., isolated from soil of cotton cropping field.</title>
        <authorList>
            <person name="Huang R."/>
            <person name="Chen X."/>
            <person name="Ge X."/>
            <person name="Liu W."/>
        </authorList>
    </citation>
    <scope>NUCLEOTIDE SEQUENCE [LARGE SCALE GENOMIC DNA]</scope>
    <source>
        <strain evidence="7 8">S1-96</strain>
    </source>
</reference>
<evidence type="ECO:0000313" key="8">
    <source>
        <dbReference type="Proteomes" id="UP001156441"/>
    </source>
</evidence>
<sequence>MAETSTTSRLRIRFARFTVASAIATGISQVVLLTVYWVGWSEDAAAASTIAFLAGSVPHFLMVRYWAWRDTDPGRLRHQLTTYFTVTLISGMASIGLTTVAEQAFLPLVSDQGWRAVMLVASYLAASGPVFLVKFALFDRAFAHRSYPATSSTRVRAANPVAPAVTSS</sequence>
<comment type="caution">
    <text evidence="7">The sequence shown here is derived from an EMBL/GenBank/DDBJ whole genome shotgun (WGS) entry which is preliminary data.</text>
</comment>
<dbReference type="RefSeq" id="WP_260195322.1">
    <property type="nucleotide sequence ID" value="NZ_JAFFZE010000025.1"/>
</dbReference>
<organism evidence="7 8">
    <name type="scientific">Actinophytocola gossypii</name>
    <dbReference type="NCBI Taxonomy" id="2812003"/>
    <lineage>
        <taxon>Bacteria</taxon>
        <taxon>Bacillati</taxon>
        <taxon>Actinomycetota</taxon>
        <taxon>Actinomycetes</taxon>
        <taxon>Pseudonocardiales</taxon>
        <taxon>Pseudonocardiaceae</taxon>
    </lineage>
</organism>
<feature type="transmembrane region" description="Helical" evidence="5">
    <location>
        <begin position="80"/>
        <end position="101"/>
    </location>
</feature>
<keyword evidence="3 5" id="KW-1133">Transmembrane helix</keyword>
<dbReference type="Pfam" id="PF04138">
    <property type="entry name" value="GtrA_DPMS_TM"/>
    <property type="match status" value="1"/>
</dbReference>
<accession>A0ABT2JHU1</accession>
<feature type="transmembrane region" description="Helical" evidence="5">
    <location>
        <begin position="44"/>
        <end position="68"/>
    </location>
</feature>
<protein>
    <submittedName>
        <fullName evidence="7">GtrA family protein</fullName>
    </submittedName>
</protein>
<keyword evidence="2 5" id="KW-0812">Transmembrane</keyword>
<evidence type="ECO:0000256" key="3">
    <source>
        <dbReference type="ARBA" id="ARBA00022989"/>
    </source>
</evidence>
<evidence type="ECO:0000256" key="1">
    <source>
        <dbReference type="ARBA" id="ARBA00004141"/>
    </source>
</evidence>
<keyword evidence="4 5" id="KW-0472">Membrane</keyword>
<comment type="subcellular location">
    <subcellularLocation>
        <location evidence="1">Membrane</location>
        <topology evidence="1">Multi-pass membrane protein</topology>
    </subcellularLocation>
</comment>
<gene>
    <name evidence="7" type="ORF">JT362_30400</name>
</gene>